<feature type="binding site" evidence="6">
    <location>
        <position position="262"/>
    </location>
    <ligand>
        <name>FAD</name>
        <dbReference type="ChEBI" id="CHEBI:57692"/>
    </ligand>
</feature>
<feature type="active site" description="Proton donor" evidence="5">
    <location>
        <position position="552"/>
    </location>
</feature>
<feature type="domain" description="Glucose-methanol-choline oxidoreductase C-terminal" evidence="8">
    <location>
        <begin position="455"/>
        <end position="604"/>
    </location>
</feature>
<dbReference type="InterPro" id="IPR012132">
    <property type="entry name" value="GMC_OxRdtase"/>
</dbReference>
<dbReference type="PIRSF" id="PIRSF000137">
    <property type="entry name" value="Alcohol_oxidase"/>
    <property type="match status" value="1"/>
</dbReference>
<evidence type="ECO:0000313" key="10">
    <source>
        <dbReference type="Proteomes" id="UP001251528"/>
    </source>
</evidence>
<dbReference type="Gene3D" id="3.30.560.10">
    <property type="entry name" value="Glucose Oxidase, domain 3"/>
    <property type="match status" value="1"/>
</dbReference>
<reference evidence="9" key="1">
    <citation type="submission" date="2023-06" db="EMBL/GenBank/DDBJ databases">
        <title>Conoideocrella luteorostrata (Hypocreales: Clavicipitaceae), a potential biocontrol fungus for elongate hemlock scale in United States Christmas tree production areas.</title>
        <authorList>
            <person name="Barrett H."/>
            <person name="Lovett B."/>
            <person name="Macias A.M."/>
            <person name="Stajich J.E."/>
            <person name="Kasson M.T."/>
        </authorList>
    </citation>
    <scope>NUCLEOTIDE SEQUENCE</scope>
    <source>
        <strain evidence="9">ARSEF 14590</strain>
    </source>
</reference>
<evidence type="ECO:0000256" key="6">
    <source>
        <dbReference type="PIRSR" id="PIRSR000137-2"/>
    </source>
</evidence>
<organism evidence="9 10">
    <name type="scientific">Conoideocrella luteorostrata</name>
    <dbReference type="NCBI Taxonomy" id="1105319"/>
    <lineage>
        <taxon>Eukaryota</taxon>
        <taxon>Fungi</taxon>
        <taxon>Dikarya</taxon>
        <taxon>Ascomycota</taxon>
        <taxon>Pezizomycotina</taxon>
        <taxon>Sordariomycetes</taxon>
        <taxon>Hypocreomycetidae</taxon>
        <taxon>Hypocreales</taxon>
        <taxon>Clavicipitaceae</taxon>
        <taxon>Conoideocrella</taxon>
    </lineage>
</organism>
<evidence type="ECO:0008006" key="11">
    <source>
        <dbReference type="Google" id="ProtNLM"/>
    </source>
</evidence>
<dbReference type="Pfam" id="PF05199">
    <property type="entry name" value="GMC_oxred_C"/>
    <property type="match status" value="1"/>
</dbReference>
<dbReference type="Proteomes" id="UP001251528">
    <property type="component" value="Unassembled WGS sequence"/>
</dbReference>
<proteinExistence type="inferred from homology"/>
<dbReference type="PANTHER" id="PTHR11552:SF147">
    <property type="entry name" value="CHOLINE DEHYDROGENASE, MITOCHONDRIAL"/>
    <property type="match status" value="1"/>
</dbReference>
<comment type="caution">
    <text evidence="9">The sequence shown here is derived from an EMBL/GenBank/DDBJ whole genome shotgun (WGS) entry which is preliminary data.</text>
</comment>
<evidence type="ECO:0000256" key="1">
    <source>
        <dbReference type="ARBA" id="ARBA00001974"/>
    </source>
</evidence>
<evidence type="ECO:0000313" key="9">
    <source>
        <dbReference type="EMBL" id="KAK2612285.1"/>
    </source>
</evidence>
<dbReference type="InterPro" id="IPR000172">
    <property type="entry name" value="GMC_OxRdtase_N"/>
</dbReference>
<sequence>MGRRQANPLHNPRHYAAVLPRSGPPVSAAAAQRTLPSYDYVIVGAGAAGSVLANQLSEDKDVSVLVLEAGGDNTKILETKIPLMFSKLFHGEHDWDYYTVEQKAVASRRLFWPRGKMLGGSSSMNAMMYHHCSASDFNEWVSEHGCKGWGYDDLAPHLRSMEKFTPNSSRPAISTENRGNSGLWQTGYSWLSQIVDDGFIPACEDVGIPLNSDVNTAKGSLGVTRFQTFIDSKGQRSSLATAFLPREVLDRPNLYVACGAQVTKVLFDRVSDGKPHAIGVEFQVSRGGDRFAVHAKREVILSAGAINTPQTLMLSGIGPEEQLLKHGISTLHANDNVGDHMKDHLCSNGVLCKAKKGSTLDYLASDVKAIPALVQWLLFGTGPLTSNVGESAAFIRSFDHKFPGSRGIVPKDYTSGDQAPDLEILGAPIAFIHHGEERPLDDANIFSIAPIGLRPQSAGTISLNSSDAFEHPLIDPKYLTDEEDNDRKVLIAGMRLSLQIMRSPAFKKYLDPVPTNDDPSSYWWPYSCSDIDAITDEQLGRYVIERAFTLYHPVGTARMGPSPSNSVVDLECRVHGVANLRVVDASIFPEQISGHPTAPIAAIAHKASRIIRNSRGSTKG</sequence>
<dbReference type="InterPro" id="IPR036188">
    <property type="entry name" value="FAD/NAD-bd_sf"/>
</dbReference>
<dbReference type="PANTHER" id="PTHR11552">
    <property type="entry name" value="GLUCOSE-METHANOL-CHOLINE GMC OXIDOREDUCTASE"/>
    <property type="match status" value="1"/>
</dbReference>
<dbReference type="Gene3D" id="3.50.50.60">
    <property type="entry name" value="FAD/NAD(P)-binding domain"/>
    <property type="match status" value="1"/>
</dbReference>
<dbReference type="GO" id="GO:0016614">
    <property type="term" value="F:oxidoreductase activity, acting on CH-OH group of donors"/>
    <property type="evidence" value="ECO:0007669"/>
    <property type="project" value="InterPro"/>
</dbReference>
<evidence type="ECO:0000256" key="5">
    <source>
        <dbReference type="PIRSR" id="PIRSR000137-1"/>
    </source>
</evidence>
<dbReference type="AlphaFoldDB" id="A0AAJ0G1Q1"/>
<evidence type="ECO:0000256" key="3">
    <source>
        <dbReference type="ARBA" id="ARBA00022630"/>
    </source>
</evidence>
<evidence type="ECO:0000259" key="7">
    <source>
        <dbReference type="Pfam" id="PF00732"/>
    </source>
</evidence>
<evidence type="ECO:0000259" key="8">
    <source>
        <dbReference type="Pfam" id="PF05199"/>
    </source>
</evidence>
<comment type="similarity">
    <text evidence="2">Belongs to the GMC oxidoreductase family.</text>
</comment>
<feature type="active site" description="Proton acceptor" evidence="5">
    <location>
        <position position="595"/>
    </location>
</feature>
<protein>
    <recommendedName>
        <fullName evidence="11">Glucose dehydrogenase</fullName>
    </recommendedName>
</protein>
<dbReference type="SUPFAM" id="SSF54373">
    <property type="entry name" value="FAD-linked reductases, C-terminal domain"/>
    <property type="match status" value="1"/>
</dbReference>
<keyword evidence="4 6" id="KW-0274">FAD</keyword>
<evidence type="ECO:0000256" key="4">
    <source>
        <dbReference type="ARBA" id="ARBA00022827"/>
    </source>
</evidence>
<dbReference type="Pfam" id="PF00732">
    <property type="entry name" value="GMC_oxred_N"/>
    <property type="match status" value="1"/>
</dbReference>
<keyword evidence="10" id="KW-1185">Reference proteome</keyword>
<accession>A0AAJ0G1Q1</accession>
<dbReference type="SUPFAM" id="SSF51905">
    <property type="entry name" value="FAD/NAD(P)-binding domain"/>
    <property type="match status" value="1"/>
</dbReference>
<keyword evidence="3" id="KW-0285">Flavoprotein</keyword>
<feature type="domain" description="Glucose-methanol-choline oxidoreductase N-terminal" evidence="7">
    <location>
        <begin position="38"/>
        <end position="346"/>
    </location>
</feature>
<gene>
    <name evidence="9" type="ORF">QQS21_001711</name>
</gene>
<dbReference type="EMBL" id="JASWJB010000018">
    <property type="protein sequence ID" value="KAK2612285.1"/>
    <property type="molecule type" value="Genomic_DNA"/>
</dbReference>
<dbReference type="InterPro" id="IPR007867">
    <property type="entry name" value="GMC_OxRtase_C"/>
</dbReference>
<name>A0AAJ0G1Q1_9HYPO</name>
<dbReference type="GO" id="GO:0050660">
    <property type="term" value="F:flavin adenine dinucleotide binding"/>
    <property type="evidence" value="ECO:0007669"/>
    <property type="project" value="InterPro"/>
</dbReference>
<evidence type="ECO:0000256" key="2">
    <source>
        <dbReference type="ARBA" id="ARBA00010790"/>
    </source>
</evidence>
<comment type="cofactor">
    <cofactor evidence="1 6">
        <name>FAD</name>
        <dbReference type="ChEBI" id="CHEBI:57692"/>
    </cofactor>
</comment>